<dbReference type="RefSeq" id="WP_253659921.1">
    <property type="nucleotide sequence ID" value="NZ_BAAAJQ010000001.1"/>
</dbReference>
<dbReference type="Proteomes" id="UP001206895">
    <property type="component" value="Unassembled WGS sequence"/>
</dbReference>
<sequence length="63" mass="7474">MTTSTIAWTLGAGASLTRLRRRRDTPVESQAARREQVRLRRENRRCVQEEAYRLALAQFWARR</sequence>
<proteinExistence type="predicted"/>
<protein>
    <submittedName>
        <fullName evidence="1">Uncharacterized protein</fullName>
    </submittedName>
</protein>
<name>A0ABT1HB40_9NOCA</name>
<evidence type="ECO:0000313" key="1">
    <source>
        <dbReference type="EMBL" id="MCP2174911.1"/>
    </source>
</evidence>
<comment type="caution">
    <text evidence="1">The sequence shown here is derived from an EMBL/GenBank/DDBJ whole genome shotgun (WGS) entry which is preliminary data.</text>
</comment>
<reference evidence="1 2" key="1">
    <citation type="submission" date="2022-06" db="EMBL/GenBank/DDBJ databases">
        <title>Genomic Encyclopedia of Archaeal and Bacterial Type Strains, Phase II (KMG-II): from individual species to whole genera.</title>
        <authorList>
            <person name="Goeker M."/>
        </authorList>
    </citation>
    <scope>NUCLEOTIDE SEQUENCE [LARGE SCALE GENOMIC DNA]</scope>
    <source>
        <strain evidence="1 2">DSM 44693</strain>
    </source>
</reference>
<evidence type="ECO:0000313" key="2">
    <source>
        <dbReference type="Proteomes" id="UP001206895"/>
    </source>
</evidence>
<organism evidence="1 2">
    <name type="scientific">Williamsia maris</name>
    <dbReference type="NCBI Taxonomy" id="72806"/>
    <lineage>
        <taxon>Bacteria</taxon>
        <taxon>Bacillati</taxon>
        <taxon>Actinomycetota</taxon>
        <taxon>Actinomycetes</taxon>
        <taxon>Mycobacteriales</taxon>
        <taxon>Nocardiaceae</taxon>
        <taxon>Williamsia</taxon>
    </lineage>
</organism>
<keyword evidence="2" id="KW-1185">Reference proteome</keyword>
<accession>A0ABT1HB40</accession>
<dbReference type="EMBL" id="JAMTCJ010000001">
    <property type="protein sequence ID" value="MCP2174911.1"/>
    <property type="molecule type" value="Genomic_DNA"/>
</dbReference>
<gene>
    <name evidence="1" type="ORF">LX13_000718</name>
</gene>